<keyword evidence="7 9" id="KW-0234">DNA repair</keyword>
<dbReference type="InterPro" id="IPR003395">
    <property type="entry name" value="RecF/RecN/SMC_N"/>
</dbReference>
<keyword evidence="5 9" id="KW-0227">DNA damage</keyword>
<dbReference type="CDD" id="cd03241">
    <property type="entry name" value="ABC_RecN"/>
    <property type="match status" value="2"/>
</dbReference>
<name>A0A9D1SWP6_9FIRM</name>
<evidence type="ECO:0000256" key="6">
    <source>
        <dbReference type="ARBA" id="ARBA00022840"/>
    </source>
</evidence>
<dbReference type="NCBIfam" id="TIGR00634">
    <property type="entry name" value="recN"/>
    <property type="match status" value="1"/>
</dbReference>
<evidence type="ECO:0000256" key="2">
    <source>
        <dbReference type="ARBA" id="ARBA00009441"/>
    </source>
</evidence>
<dbReference type="PIRSF" id="PIRSF003128">
    <property type="entry name" value="RecN"/>
    <property type="match status" value="1"/>
</dbReference>
<dbReference type="InterPro" id="IPR027417">
    <property type="entry name" value="P-loop_NTPase"/>
</dbReference>
<dbReference type="GO" id="GO:0043590">
    <property type="term" value="C:bacterial nucleoid"/>
    <property type="evidence" value="ECO:0007669"/>
    <property type="project" value="TreeGrafter"/>
</dbReference>
<dbReference type="GO" id="GO:0006310">
    <property type="term" value="P:DNA recombination"/>
    <property type="evidence" value="ECO:0007669"/>
    <property type="project" value="InterPro"/>
</dbReference>
<organism evidence="13 14">
    <name type="scientific">Candidatus Stercoripulliclostridium merdipullorum</name>
    <dbReference type="NCBI Taxonomy" id="2840952"/>
    <lineage>
        <taxon>Bacteria</taxon>
        <taxon>Bacillati</taxon>
        <taxon>Bacillota</taxon>
        <taxon>Clostridia</taxon>
        <taxon>Eubacteriales</taxon>
        <taxon>Candidatus Stercoripulliclostridium</taxon>
    </lineage>
</organism>
<feature type="compositionally biased region" description="Basic and acidic residues" evidence="11">
    <location>
        <begin position="553"/>
        <end position="568"/>
    </location>
</feature>
<evidence type="ECO:0000256" key="1">
    <source>
        <dbReference type="ARBA" id="ARBA00003618"/>
    </source>
</evidence>
<dbReference type="Pfam" id="PF02463">
    <property type="entry name" value="SMC_N"/>
    <property type="match status" value="1"/>
</dbReference>
<evidence type="ECO:0000256" key="7">
    <source>
        <dbReference type="ARBA" id="ARBA00023204"/>
    </source>
</evidence>
<comment type="function">
    <text evidence="1 9">May be involved in recombinational repair of damaged DNA.</text>
</comment>
<proteinExistence type="inferred from homology"/>
<evidence type="ECO:0000256" key="11">
    <source>
        <dbReference type="SAM" id="MobiDB-lite"/>
    </source>
</evidence>
<evidence type="ECO:0000256" key="9">
    <source>
        <dbReference type="PIRNR" id="PIRNR003128"/>
    </source>
</evidence>
<sequence length="568" mass="62926">MILSLSIKNIALIDSLSLEFDRGLNILSGETGAGKSIIIDSLNFVLGDRADRSLIRRGERSAEVQVVFEGTEAIAPLLEQYGIPLDDVVIVRRTMSEAGRSDCRINGIIVNLSTLKAVVERLVDVHSQHEHQSLLNEGNHIGILDRYDGAIVSAKQAYRAVYDRLQEIERQLSRYPDPESRLRLIDTLSYQIGEIEQAAIGEEEEEELLRLRAKFQNAQKIGEGLSAALSLLSGEGAFAALQSVYAARKELQAIDRYDSAYAELAERLDSCRIELGDIADTVQAELDRVDLDPAEQRQVEERIELIRKLKKRYGSTVKEVLAFGMRAQEELERLQQAADHIEALEKERDEAQKMLTDCAKSLHVARLQAAQILAESIGRNLKELGMKNSRFAAEIVFPDAESDLLAACGPNGADEVRFMISPNLGEPLKPLAKIASGGEMSRFMLGLKSITAELEGIDTLVFDEIDTGISGAIAKVVAHKLYRIADTRQVLAVTHLPQLASMADNHYLIRKTEGDGKTLTNVIRLDREASLREIMRLSGSAEDSASGYQNAVEMKEDADRFKRETSKN</sequence>
<evidence type="ECO:0000256" key="5">
    <source>
        <dbReference type="ARBA" id="ARBA00022763"/>
    </source>
</evidence>
<reference evidence="13" key="2">
    <citation type="journal article" date="2021" name="PeerJ">
        <title>Extensive microbial diversity within the chicken gut microbiome revealed by metagenomics and culture.</title>
        <authorList>
            <person name="Gilroy R."/>
            <person name="Ravi A."/>
            <person name="Getino M."/>
            <person name="Pursley I."/>
            <person name="Horton D.L."/>
            <person name="Alikhan N.F."/>
            <person name="Baker D."/>
            <person name="Gharbi K."/>
            <person name="Hall N."/>
            <person name="Watson M."/>
            <person name="Adriaenssens E.M."/>
            <person name="Foster-Nyarko E."/>
            <person name="Jarju S."/>
            <person name="Secka A."/>
            <person name="Antonio M."/>
            <person name="Oren A."/>
            <person name="Chaudhuri R.R."/>
            <person name="La Ragione R."/>
            <person name="Hildebrand F."/>
            <person name="Pallen M.J."/>
        </authorList>
    </citation>
    <scope>NUCLEOTIDE SEQUENCE</scope>
    <source>
        <strain evidence="13">23406</strain>
    </source>
</reference>
<feature type="region of interest" description="Disordered" evidence="11">
    <location>
        <begin position="541"/>
        <end position="568"/>
    </location>
</feature>
<dbReference type="AlphaFoldDB" id="A0A9D1SWP6"/>
<evidence type="ECO:0000256" key="10">
    <source>
        <dbReference type="SAM" id="Coils"/>
    </source>
</evidence>
<evidence type="ECO:0000313" key="14">
    <source>
        <dbReference type="Proteomes" id="UP000886891"/>
    </source>
</evidence>
<keyword evidence="4" id="KW-0547">Nucleotide-binding</keyword>
<feature type="coiled-coil region" evidence="10">
    <location>
        <begin position="324"/>
        <end position="361"/>
    </location>
</feature>
<comment type="similarity">
    <text evidence="2 9">Belongs to the RecN family.</text>
</comment>
<evidence type="ECO:0000259" key="12">
    <source>
        <dbReference type="Pfam" id="PF02463"/>
    </source>
</evidence>
<dbReference type="GO" id="GO:0006281">
    <property type="term" value="P:DNA repair"/>
    <property type="evidence" value="ECO:0007669"/>
    <property type="project" value="UniProtKB-KW"/>
</dbReference>
<dbReference type="Proteomes" id="UP000886891">
    <property type="component" value="Unassembled WGS sequence"/>
</dbReference>
<evidence type="ECO:0000313" key="13">
    <source>
        <dbReference type="EMBL" id="HIU99842.1"/>
    </source>
</evidence>
<keyword evidence="10" id="KW-0175">Coiled coil</keyword>
<dbReference type="GO" id="GO:0009432">
    <property type="term" value="P:SOS response"/>
    <property type="evidence" value="ECO:0007669"/>
    <property type="project" value="TreeGrafter"/>
</dbReference>
<evidence type="ECO:0000256" key="4">
    <source>
        <dbReference type="ARBA" id="ARBA00022741"/>
    </source>
</evidence>
<dbReference type="EMBL" id="DVOH01000015">
    <property type="protein sequence ID" value="HIU99842.1"/>
    <property type="molecule type" value="Genomic_DNA"/>
</dbReference>
<dbReference type="InterPro" id="IPR004604">
    <property type="entry name" value="DNA_recomb/repair_RecN"/>
</dbReference>
<gene>
    <name evidence="13" type="primary">recN</name>
    <name evidence="13" type="ORF">IAB14_01855</name>
</gene>
<keyword evidence="6" id="KW-0067">ATP-binding</keyword>
<comment type="caution">
    <text evidence="13">The sequence shown here is derived from an EMBL/GenBank/DDBJ whole genome shotgun (WGS) entry which is preliminary data.</text>
</comment>
<dbReference type="PANTHER" id="PTHR11059">
    <property type="entry name" value="DNA REPAIR PROTEIN RECN"/>
    <property type="match status" value="1"/>
</dbReference>
<dbReference type="PANTHER" id="PTHR11059:SF0">
    <property type="entry name" value="DNA REPAIR PROTEIN RECN"/>
    <property type="match status" value="1"/>
</dbReference>
<protein>
    <recommendedName>
        <fullName evidence="3 9">DNA repair protein RecN</fullName>
    </recommendedName>
    <alternativeName>
        <fullName evidence="8 9">Recombination protein N</fullName>
    </alternativeName>
</protein>
<feature type="domain" description="RecF/RecN/SMC N-terminal" evidence="12">
    <location>
        <begin position="7"/>
        <end position="513"/>
    </location>
</feature>
<accession>A0A9D1SWP6</accession>
<reference evidence="13" key="1">
    <citation type="submission" date="2020-10" db="EMBL/GenBank/DDBJ databases">
        <authorList>
            <person name="Gilroy R."/>
        </authorList>
    </citation>
    <scope>NUCLEOTIDE SEQUENCE</scope>
    <source>
        <strain evidence="13">23406</strain>
    </source>
</reference>
<dbReference type="SUPFAM" id="SSF52540">
    <property type="entry name" value="P-loop containing nucleoside triphosphate hydrolases"/>
    <property type="match status" value="1"/>
</dbReference>
<dbReference type="Gene3D" id="3.40.50.300">
    <property type="entry name" value="P-loop containing nucleotide triphosphate hydrolases"/>
    <property type="match status" value="2"/>
</dbReference>
<dbReference type="GO" id="GO:0005524">
    <property type="term" value="F:ATP binding"/>
    <property type="evidence" value="ECO:0007669"/>
    <property type="project" value="UniProtKB-KW"/>
</dbReference>
<evidence type="ECO:0000256" key="8">
    <source>
        <dbReference type="ARBA" id="ARBA00033408"/>
    </source>
</evidence>
<evidence type="ECO:0000256" key="3">
    <source>
        <dbReference type="ARBA" id="ARBA00021315"/>
    </source>
</evidence>